<reference evidence="1 2" key="1">
    <citation type="submission" date="2024-09" db="EMBL/GenBank/DDBJ databases">
        <authorList>
            <person name="Sun Q."/>
            <person name="Mori K."/>
        </authorList>
    </citation>
    <scope>NUCLEOTIDE SEQUENCE [LARGE SCALE GENOMIC DNA]</scope>
    <source>
        <strain evidence="1 2">CCM 7765</strain>
    </source>
</reference>
<dbReference type="Pfam" id="PF19514">
    <property type="entry name" value="MobC_2"/>
    <property type="match status" value="1"/>
</dbReference>
<dbReference type="InterPro" id="IPR045788">
    <property type="entry name" value="MobC_2"/>
</dbReference>
<accession>A0ABV6HII5</accession>
<evidence type="ECO:0000313" key="2">
    <source>
        <dbReference type="Proteomes" id="UP001589774"/>
    </source>
</evidence>
<proteinExistence type="predicted"/>
<keyword evidence="2" id="KW-1185">Reference proteome</keyword>
<evidence type="ECO:0000313" key="1">
    <source>
        <dbReference type="EMBL" id="MFC0318713.1"/>
    </source>
</evidence>
<dbReference type="EMBL" id="JBHLWO010000002">
    <property type="protein sequence ID" value="MFC0318713.1"/>
    <property type="molecule type" value="Genomic_DNA"/>
</dbReference>
<gene>
    <name evidence="1" type="ORF">ACFFI0_10350</name>
</gene>
<dbReference type="Proteomes" id="UP001589774">
    <property type="component" value="Unassembled WGS sequence"/>
</dbReference>
<comment type="caution">
    <text evidence="1">The sequence shown here is derived from an EMBL/GenBank/DDBJ whole genome shotgun (WGS) entry which is preliminary data.</text>
</comment>
<dbReference type="RefSeq" id="WP_130857264.1">
    <property type="nucleotide sequence ID" value="NZ_JBHLWO010000002.1"/>
</dbReference>
<sequence>MEGKENIRSRIVGLRLTIKEYDRIKALSKESTTPQLSEYIRRVILEKPVTFFTRDRSMDELMQELMLLRKELNSIGINFNQAVKKLNALDRTGELKSWATSYEMDRRQLLRQIENIAAVVAKMGGKWLQ</sequence>
<organism evidence="1 2">
    <name type="scientific">Olivibacter oleidegradans</name>
    <dbReference type="NCBI Taxonomy" id="760123"/>
    <lineage>
        <taxon>Bacteria</taxon>
        <taxon>Pseudomonadati</taxon>
        <taxon>Bacteroidota</taxon>
        <taxon>Sphingobacteriia</taxon>
        <taxon>Sphingobacteriales</taxon>
        <taxon>Sphingobacteriaceae</taxon>
        <taxon>Olivibacter</taxon>
    </lineage>
</organism>
<protein>
    <submittedName>
        <fullName evidence="1">Plasmid mobilization relaxosome protein MobC</fullName>
    </submittedName>
</protein>
<name>A0ABV6HII5_9SPHI</name>